<gene>
    <name evidence="1" type="ORF">MERR_LOCUS42198</name>
</gene>
<organism evidence="1 2">
    <name type="scientific">Microthlaspi erraticum</name>
    <dbReference type="NCBI Taxonomy" id="1685480"/>
    <lineage>
        <taxon>Eukaryota</taxon>
        <taxon>Viridiplantae</taxon>
        <taxon>Streptophyta</taxon>
        <taxon>Embryophyta</taxon>
        <taxon>Tracheophyta</taxon>
        <taxon>Spermatophyta</taxon>
        <taxon>Magnoliopsida</taxon>
        <taxon>eudicotyledons</taxon>
        <taxon>Gunneridae</taxon>
        <taxon>Pentapetalae</taxon>
        <taxon>rosids</taxon>
        <taxon>malvids</taxon>
        <taxon>Brassicales</taxon>
        <taxon>Brassicaceae</taxon>
        <taxon>Coluteocarpeae</taxon>
        <taxon>Microthlaspi</taxon>
    </lineage>
</organism>
<proteinExistence type="predicted"/>
<dbReference type="Proteomes" id="UP000467841">
    <property type="component" value="Unassembled WGS sequence"/>
</dbReference>
<dbReference type="AlphaFoldDB" id="A0A6D2KSL4"/>
<comment type="caution">
    <text evidence="1">The sequence shown here is derived from an EMBL/GenBank/DDBJ whole genome shotgun (WGS) entry which is preliminary data.</text>
</comment>
<protein>
    <submittedName>
        <fullName evidence="1">Uncharacterized protein</fullName>
    </submittedName>
</protein>
<accession>A0A6D2KSL4</accession>
<evidence type="ECO:0000313" key="2">
    <source>
        <dbReference type="Proteomes" id="UP000467841"/>
    </source>
</evidence>
<evidence type="ECO:0000313" key="1">
    <source>
        <dbReference type="EMBL" id="CAA7054962.1"/>
    </source>
</evidence>
<dbReference type="EMBL" id="CACVBM020001599">
    <property type="protein sequence ID" value="CAA7054962.1"/>
    <property type="molecule type" value="Genomic_DNA"/>
</dbReference>
<name>A0A6D2KSL4_9BRAS</name>
<sequence>MVQVYVACGSWKRCAINGWIFVADEDRGGRVVTLESSTRFEELVAIVLEDFSIEGGFDVEFSYLPRGLINNTVSPRVVISNDRQVQNFVGYIRKQESKQLCLAIKDPNGNKEVNIDDIGDLGSVPPSDGLFLVKDEMNRGKGKINDDEEVLSQKEIDYDNQFRLALVEAVKVKQEFRCKNQLISCFELLEMKHNFDYKVPKSDRKFWTARCAEKECI</sequence>
<reference evidence="1" key="1">
    <citation type="submission" date="2020-01" db="EMBL/GenBank/DDBJ databases">
        <authorList>
            <person name="Mishra B."/>
        </authorList>
    </citation>
    <scope>NUCLEOTIDE SEQUENCE [LARGE SCALE GENOMIC DNA]</scope>
</reference>
<keyword evidence="2" id="KW-1185">Reference proteome</keyword>
<dbReference type="OrthoDB" id="1099759at2759"/>